<dbReference type="EMBL" id="JAVDPY010000005">
    <property type="protein sequence ID" value="MDR6334515.1"/>
    <property type="molecule type" value="Genomic_DNA"/>
</dbReference>
<evidence type="ECO:0000313" key="2">
    <source>
        <dbReference type="EMBL" id="MDR6334515.1"/>
    </source>
</evidence>
<comment type="caution">
    <text evidence="1">The sequence shown here is derived from an EMBL/GenBank/DDBJ whole genome shotgun (WGS) entry which is preliminary data.</text>
</comment>
<proteinExistence type="predicted"/>
<evidence type="ECO:0000313" key="3">
    <source>
        <dbReference type="Proteomes" id="UP001144397"/>
    </source>
</evidence>
<dbReference type="EMBL" id="BSDO01000004">
    <property type="protein sequence ID" value="GLI23466.1"/>
    <property type="molecule type" value="Genomic_DNA"/>
</dbReference>
<dbReference type="AlphaFoldDB" id="A0A9W6CNU9"/>
<dbReference type="RefSeq" id="WP_281808309.1">
    <property type="nucleotide sequence ID" value="NZ_BSDO01000004.1"/>
</dbReference>
<evidence type="ECO:0000313" key="1">
    <source>
        <dbReference type="EMBL" id="GLI23466.1"/>
    </source>
</evidence>
<gene>
    <name evidence="2" type="ORF">GGQ86_002997</name>
    <name evidence="1" type="ORF">XFLAVUS301_31400</name>
</gene>
<organism evidence="1 3">
    <name type="scientific">Xanthobacter flavus</name>
    <dbReference type="NCBI Taxonomy" id="281"/>
    <lineage>
        <taxon>Bacteria</taxon>
        <taxon>Pseudomonadati</taxon>
        <taxon>Pseudomonadota</taxon>
        <taxon>Alphaproteobacteria</taxon>
        <taxon>Hyphomicrobiales</taxon>
        <taxon>Xanthobacteraceae</taxon>
        <taxon>Xanthobacter</taxon>
    </lineage>
</organism>
<reference evidence="1" key="1">
    <citation type="submission" date="2022-12" db="EMBL/GenBank/DDBJ databases">
        <title>Reference genome sequencing for broad-spectrum identification of bacterial and archaeal isolates by mass spectrometry.</title>
        <authorList>
            <person name="Sekiguchi Y."/>
            <person name="Tourlousse D.M."/>
        </authorList>
    </citation>
    <scope>NUCLEOTIDE SEQUENCE</scope>
    <source>
        <strain evidence="1">301</strain>
    </source>
</reference>
<evidence type="ECO:0000313" key="4">
    <source>
        <dbReference type="Proteomes" id="UP001245370"/>
    </source>
</evidence>
<dbReference type="Proteomes" id="UP001144397">
    <property type="component" value="Unassembled WGS sequence"/>
</dbReference>
<dbReference type="GeneID" id="95763922"/>
<reference evidence="2 4" key="2">
    <citation type="submission" date="2023-07" db="EMBL/GenBank/DDBJ databases">
        <title>Genomic Encyclopedia of Type Strains, Phase IV (KMG-IV): sequencing the most valuable type-strain genomes for metagenomic binning, comparative biology and taxonomic classification.</title>
        <authorList>
            <person name="Goeker M."/>
        </authorList>
    </citation>
    <scope>NUCLEOTIDE SEQUENCE [LARGE SCALE GENOMIC DNA]</scope>
    <source>
        <strain evidence="2 4">DSM 338</strain>
    </source>
</reference>
<keyword evidence="4" id="KW-1185">Reference proteome</keyword>
<name>A0A9W6CNU9_XANFL</name>
<accession>A0A9W6CNU9</accession>
<protein>
    <submittedName>
        <fullName evidence="1">Uncharacterized protein</fullName>
    </submittedName>
</protein>
<dbReference type="Proteomes" id="UP001245370">
    <property type="component" value="Unassembled WGS sequence"/>
</dbReference>
<sequence length="78" mass="8708">MTVSLRTQADEAELAAMEYRDWIENLAGTRDEKSKRTPEALALMRIRLTHKQAIAETLKHLADRADARRAADQGSTAA</sequence>